<name>B5AXC7_ECOLX</name>
<dbReference type="InterPro" id="IPR025686">
    <property type="entry name" value="Glucos_trans_II"/>
</dbReference>
<sequence length="470" mass="53543">MSAKNYSVAALIFLFFLFPLLSIPPYFDDYARYSFQKIGLLDQGRFLTEFIYMALGITNNPLPVDNHATWIFVSGLLFFGVVLLVTKYVKQSVSTTILCSLIFTSPMLLENLSYTIDTIGMALSITLSIVSAFMLRSDKQHSLVLSFFLLMTGSFFYQASFYVYASSVILITLVDINRRDTKDHVSFIFKSFISLLLTAIIVMKITDIVATDAYVAQHSAFIKIDNDYLPSITNNIRQVNFIIKESLSSLQLACVYLLAFLSFFTSLFNSHKLLKKKKYFLSVLAIASLPVSIMLVYLPHVLFKTPVIEPRVFMSFGITLASMALIISTAKFLKKIAVIVSVIFILSSISISSAYSSSANYYTMRSVSLMNLVQSELAHSNVAYDAKIAFVGYPNIQGPYRSNSSTYPLISRLMKDPFRNKWVARHWLNYYGYDYRFIMNNEFNEENVIIKNPKFLISKEKNETYVIKFR</sequence>
<feature type="transmembrane region" description="Helical" evidence="1">
    <location>
        <begin position="336"/>
        <end position="355"/>
    </location>
</feature>
<dbReference type="AlphaFoldDB" id="B5AXC7"/>
<evidence type="ECO:0000256" key="1">
    <source>
        <dbReference type="SAM" id="Phobius"/>
    </source>
</evidence>
<keyword evidence="1" id="KW-0472">Membrane</keyword>
<proteinExistence type="predicted"/>
<organism evidence="2">
    <name type="scientific">Escherichia coli O32:H37 str. P4</name>
    <dbReference type="NCBI Taxonomy" id="1167694"/>
    <lineage>
        <taxon>Bacteria</taxon>
        <taxon>Pseudomonadati</taxon>
        <taxon>Pseudomonadota</taxon>
        <taxon>Gammaproteobacteria</taxon>
        <taxon>Enterobacterales</taxon>
        <taxon>Enterobacteriaceae</taxon>
        <taxon>Escherichia</taxon>
    </lineage>
</organism>
<feature type="transmembrane region" description="Helical" evidence="1">
    <location>
        <begin position="312"/>
        <end position="330"/>
    </location>
</feature>
<feature type="transmembrane region" description="Helical" evidence="1">
    <location>
        <begin position="247"/>
        <end position="267"/>
    </location>
</feature>
<dbReference type="Pfam" id="PF14264">
    <property type="entry name" value="Glucos_trans_II"/>
    <property type="match status" value="1"/>
</dbReference>
<dbReference type="EMBL" id="EU876908">
    <property type="protein sequence ID" value="ACG50163.1"/>
    <property type="molecule type" value="Genomic_DNA"/>
</dbReference>
<keyword evidence="1" id="KW-0812">Transmembrane</keyword>
<reference evidence="2" key="1">
    <citation type="journal article" date="2011" name="J. Dairy Sci.">
        <title>First evidence of the presence of genomic islands in Escherichia coli P4, a mammary pathogen frequently used to induce experimental mastitis.</title>
        <authorList>
            <person name="Dufour D."/>
            <person name="Germon P."/>
            <person name="Brusseaux E."/>
            <person name="Le Roux Y."/>
            <person name="Dary A."/>
        </authorList>
    </citation>
    <scope>NUCLEOTIDE SEQUENCE</scope>
    <source>
        <strain evidence="2">P4</strain>
    </source>
</reference>
<accession>B5AXC7</accession>
<feature type="transmembrane region" description="Helical" evidence="1">
    <location>
        <begin position="115"/>
        <end position="135"/>
    </location>
</feature>
<feature type="transmembrane region" description="Helical" evidence="1">
    <location>
        <begin position="279"/>
        <end position="300"/>
    </location>
</feature>
<feature type="transmembrane region" description="Helical" evidence="1">
    <location>
        <begin position="68"/>
        <end position="85"/>
    </location>
</feature>
<protein>
    <submittedName>
        <fullName evidence="2">Uncharacterized protein</fullName>
    </submittedName>
</protein>
<evidence type="ECO:0000313" key="2">
    <source>
        <dbReference type="EMBL" id="ACG50163.1"/>
    </source>
</evidence>
<feature type="transmembrane region" description="Helical" evidence="1">
    <location>
        <begin position="185"/>
        <end position="203"/>
    </location>
</feature>
<keyword evidence="1" id="KW-1133">Transmembrane helix</keyword>